<accession>A0ABQ3ZXP2</accession>
<evidence type="ECO:0000313" key="3">
    <source>
        <dbReference type="EMBL" id="GIE23351.1"/>
    </source>
</evidence>
<evidence type="ECO:0000313" key="4">
    <source>
        <dbReference type="Proteomes" id="UP000603200"/>
    </source>
</evidence>
<evidence type="ECO:0000259" key="1">
    <source>
        <dbReference type="Pfam" id="PF07179"/>
    </source>
</evidence>
<evidence type="ECO:0000259" key="2">
    <source>
        <dbReference type="Pfam" id="PF14581"/>
    </source>
</evidence>
<reference evidence="3 4" key="1">
    <citation type="submission" date="2021-01" db="EMBL/GenBank/DDBJ databases">
        <title>Whole genome shotgun sequence of Actinoplanes humidus NBRC 14915.</title>
        <authorList>
            <person name="Komaki H."/>
            <person name="Tamura T."/>
        </authorList>
    </citation>
    <scope>NUCLEOTIDE SEQUENCE [LARGE SCALE GENOMIC DNA]</scope>
    <source>
        <strain evidence="3 4">NBRC 14915</strain>
    </source>
</reference>
<sequence>MQFPTNPLESVLAGARSGAATPDQLLHALRDNQLWVPLPGGTDAQGNTQLPVLVIEESPYVAAYTSAEQLTRAAADTAHMVLTGRELAALMAPQLGLAVNPGGEIGLPIHPAGVDVLRGESRQVPAGRRMRLGDPVEEPTDLLAAIATAFTAIPAVTEARRALAQVGDEPPALLIGIRTQDESIARTVADAARTATQLSPVPYPVDTVVLRDENDPLTAWMLANTTPFYTA</sequence>
<dbReference type="Proteomes" id="UP000603200">
    <property type="component" value="Unassembled WGS sequence"/>
</dbReference>
<dbReference type="RefSeq" id="WP_203840406.1">
    <property type="nucleotide sequence ID" value="NZ_BAAATV010000009.1"/>
</dbReference>
<dbReference type="EMBL" id="BOMN01000089">
    <property type="protein sequence ID" value="GIE23351.1"/>
    <property type="molecule type" value="Genomic_DNA"/>
</dbReference>
<protein>
    <submittedName>
        <fullName evidence="3">Enhanced serine sensitivity protein SseB</fullName>
    </submittedName>
</protein>
<dbReference type="InterPro" id="IPR027945">
    <property type="entry name" value="SseB_C"/>
</dbReference>
<feature type="domain" description="SseB protein N-terminal" evidence="1">
    <location>
        <begin position="8"/>
        <end position="114"/>
    </location>
</feature>
<dbReference type="Pfam" id="PF14581">
    <property type="entry name" value="SseB_C"/>
    <property type="match status" value="1"/>
</dbReference>
<name>A0ABQ3ZXP2_9ACTN</name>
<dbReference type="InterPro" id="IPR009839">
    <property type="entry name" value="SseB_N"/>
</dbReference>
<organism evidence="3 4">
    <name type="scientific">Winogradskya humida</name>
    <dbReference type="NCBI Taxonomy" id="113566"/>
    <lineage>
        <taxon>Bacteria</taxon>
        <taxon>Bacillati</taxon>
        <taxon>Actinomycetota</taxon>
        <taxon>Actinomycetes</taxon>
        <taxon>Micromonosporales</taxon>
        <taxon>Micromonosporaceae</taxon>
        <taxon>Winogradskya</taxon>
    </lineage>
</organism>
<comment type="caution">
    <text evidence="3">The sequence shown here is derived from an EMBL/GenBank/DDBJ whole genome shotgun (WGS) entry which is preliminary data.</text>
</comment>
<proteinExistence type="predicted"/>
<keyword evidence="4" id="KW-1185">Reference proteome</keyword>
<dbReference type="Pfam" id="PF07179">
    <property type="entry name" value="SseB"/>
    <property type="match status" value="1"/>
</dbReference>
<gene>
    <name evidence="3" type="ORF">Ahu01nite_064530</name>
</gene>
<feature type="domain" description="SseB protein C-terminal" evidence="2">
    <location>
        <begin position="124"/>
        <end position="230"/>
    </location>
</feature>